<dbReference type="Gene3D" id="2.40.128.130">
    <property type="entry name" value="Autotransporter beta-domain"/>
    <property type="match status" value="1"/>
</dbReference>
<dbReference type="InterPro" id="IPR018247">
    <property type="entry name" value="EF_Hand_1_Ca_BS"/>
</dbReference>
<keyword evidence="2" id="KW-0732">Signal</keyword>
<dbReference type="STRING" id="762967.HMPREF9440_01390"/>
<dbReference type="PROSITE" id="PS51208">
    <property type="entry name" value="AUTOTRANSPORTER"/>
    <property type="match status" value="1"/>
</dbReference>
<feature type="region of interest" description="Disordered" evidence="1">
    <location>
        <begin position="553"/>
        <end position="578"/>
    </location>
</feature>
<gene>
    <name evidence="4" type="ORF">HMPREF9440_01390</name>
</gene>
<feature type="compositionally biased region" description="Acidic residues" evidence="1">
    <location>
        <begin position="301"/>
        <end position="316"/>
    </location>
</feature>
<keyword evidence="5" id="KW-1185">Reference proteome</keyword>
<evidence type="ECO:0000256" key="2">
    <source>
        <dbReference type="SAM" id="SignalP"/>
    </source>
</evidence>
<feature type="signal peptide" evidence="2">
    <location>
        <begin position="1"/>
        <end position="29"/>
    </location>
</feature>
<dbReference type="HOGENOM" id="CLU_255248_0_0_4"/>
<dbReference type="Proteomes" id="UP000004956">
    <property type="component" value="Unassembled WGS sequence"/>
</dbReference>
<feature type="domain" description="Autotransporter" evidence="3">
    <location>
        <begin position="1105"/>
        <end position="1386"/>
    </location>
</feature>
<feature type="region of interest" description="Disordered" evidence="1">
    <location>
        <begin position="643"/>
        <end position="662"/>
    </location>
</feature>
<dbReference type="PROSITE" id="PS00018">
    <property type="entry name" value="EF_HAND_1"/>
    <property type="match status" value="1"/>
</dbReference>
<sequence length="1386" mass="145882">MTNDIFTKKTPLVLAVGAALSLGVQTAWAEDGEDTPKDPYELTIGSGEGQLKSEISEGTVTIPGDFTGKWTADEEPGAVAWEDGDDINIKAGSDETDPKTIKISGGTLSITNAAGSVQFNEGITSIDITSGEFSNASDLYLVSANLNVSGGSFSNARGATITIGQDRDGKAPPSMVDDHAVTVSGTAGFVNNGKIVLADGVAFNVEFKSPTSSQVGDGEDVEAYTPGSFNNSGDYASITVGTGTFKIASSAVMEGEKGSQTEVVYDEAPDDLPVLKMGDIIVNGGTIKNENTGYLVKGESEDSESDSETGDGDGDGDSGATQEPEPVRHTLVDFDDVTLNNGTFTSATGARETGDKLTLNGTEASASFAGYSEWDSIVLNLAALEDEETGQAEPSEEQAKSITVEADGVLKIGTISLNNLSSGSDLLSLSNYVEAKSTGSDPDIKTGSVTVTDKIAVSELRGDSAGTFEVDAGALKTANIDVSGAALSISNSINYATDKRQHFTWEELQKNETEDSGNEGAAEMSEAPSDTNLFEAVEAGDVATLKVTGYKATWKEPESSESDGDSGDGDSGDSSTATGAWETASIGSISVGGTSQLEITGLRTGTDAVDSNATVKPKEDAVYTASVSSISLSENWYTATAEVDTDSLKPDDEDDEDVTDDGWKTSKYESVVNELKGFIAANGKGENKLTKLDSKITGSDLDIDSLSIAKTVTDIDLDDYEVVVEEGDKENGDKWEIKDGATKTSITTDAVQHTAVTLEITDSRLRIGKFTQETGTLTIGGETTSGQVNEVVIDSVSKMDGEFTFNGGLLALNANSIDRDELLGFFGKEDGGEGVAALTKDDKLLYIGSTVTFGENARVGFGTSAPTGETLADDDEADDAAQTGSKVVIDAGTTIAFNARVFNSNGLLAGTGDGATLVFNVDPNAVDGKKIKLVSENTSVGAFNLTQGFTIVDKNGNVLDGDEATGEIFDASGVSIDAAWGLTGDNLVYVNDKGQIIIGDTNEDGKVTTADFSLLSDVAAKGLVDDVLAGNRTNETADRYLINRLLMNVHQKKDDSDTIADYSVSEAVREINSMTQFAAVSALKAMTVDFSGYVQDQIEHHAYTIPHEMRGWWVQPIGARLKTDDLRAGNLTTGYSLDTYGIMGGYDWTVPNGDIWGIAASYQSGDADGEGNALAMTSDVSATSFHIWAARHIGDLRVMGAFTYMKSDADATMSTSLGSLSSDELAATAVSFGMRADLTKTYGNFKLVPHAGARVSMVDMDDFTVTYQNTYEAFKYSEDKAWIFEVPVGVTAATSFEYQRWNVQPYVDLTVRGRFGDTDATTTVTGVGSGVSDKVKYDVSGDVIGDLRVGYMSTFQNLNLGMSYGFSAGDAGRQNHTFEATLRIDL</sequence>
<dbReference type="OrthoDB" id="9157681at2"/>
<evidence type="ECO:0000259" key="3">
    <source>
        <dbReference type="PROSITE" id="PS51208"/>
    </source>
</evidence>
<evidence type="ECO:0000313" key="4">
    <source>
        <dbReference type="EMBL" id="EHY31245.1"/>
    </source>
</evidence>
<feature type="chain" id="PRO_5003587373" evidence="2">
    <location>
        <begin position="30"/>
        <end position="1386"/>
    </location>
</feature>
<dbReference type="InterPro" id="IPR036709">
    <property type="entry name" value="Autotransporte_beta_dom_sf"/>
</dbReference>
<organism evidence="4 5">
    <name type="scientific">Sutterella parvirubra YIT 11816</name>
    <dbReference type="NCBI Taxonomy" id="762967"/>
    <lineage>
        <taxon>Bacteria</taxon>
        <taxon>Pseudomonadati</taxon>
        <taxon>Pseudomonadota</taxon>
        <taxon>Betaproteobacteria</taxon>
        <taxon>Burkholderiales</taxon>
        <taxon>Sutterellaceae</taxon>
        <taxon>Sutterella</taxon>
    </lineage>
</organism>
<feature type="compositionally biased region" description="Acidic residues" evidence="1">
    <location>
        <begin position="651"/>
        <end position="660"/>
    </location>
</feature>
<dbReference type="SUPFAM" id="SSF103515">
    <property type="entry name" value="Autotransporter"/>
    <property type="match status" value="1"/>
</dbReference>
<dbReference type="RefSeq" id="WP_008542317.1">
    <property type="nucleotide sequence ID" value="NZ_JH604964.1"/>
</dbReference>
<dbReference type="InterPro" id="IPR005546">
    <property type="entry name" value="Autotransporte_beta"/>
</dbReference>
<comment type="caution">
    <text evidence="4">The sequence shown here is derived from an EMBL/GenBank/DDBJ whole genome shotgun (WGS) entry which is preliminary data.</text>
</comment>
<protein>
    <submittedName>
        <fullName evidence="4">Outer membrane autotransporter barrel domain protein</fullName>
    </submittedName>
</protein>
<feature type="region of interest" description="Disordered" evidence="1">
    <location>
        <begin position="510"/>
        <end position="529"/>
    </location>
</feature>
<dbReference type="SMART" id="SM00869">
    <property type="entry name" value="Autotransporter"/>
    <property type="match status" value="1"/>
</dbReference>
<dbReference type="EMBL" id="AFBQ01000195">
    <property type="protein sequence ID" value="EHY31245.1"/>
    <property type="molecule type" value="Genomic_DNA"/>
</dbReference>
<feature type="region of interest" description="Disordered" evidence="1">
    <location>
        <begin position="291"/>
        <end position="330"/>
    </location>
</feature>
<proteinExistence type="predicted"/>
<feature type="compositionally biased region" description="Acidic residues" evidence="1">
    <location>
        <begin position="559"/>
        <end position="571"/>
    </location>
</feature>
<accession>H3KF73</accession>
<dbReference type="Pfam" id="PF03797">
    <property type="entry name" value="Autotransporter"/>
    <property type="match status" value="1"/>
</dbReference>
<name>H3KF73_9BURK</name>
<reference evidence="4 5" key="1">
    <citation type="submission" date="2011-11" db="EMBL/GenBank/DDBJ databases">
        <authorList>
            <person name="Weinstock G."/>
            <person name="Sodergren E."/>
            <person name="Clifton S."/>
            <person name="Fulton L."/>
            <person name="Fulton B."/>
            <person name="Courtney L."/>
            <person name="Fronick C."/>
            <person name="Harrison M."/>
            <person name="Strong C."/>
            <person name="Farmer C."/>
            <person name="Delahaunty K."/>
            <person name="Markovic C."/>
            <person name="Hall O."/>
            <person name="Minx P."/>
            <person name="Tomlinson C."/>
            <person name="Mitreva M."/>
            <person name="Hou S."/>
            <person name="Chen J."/>
            <person name="Wollam A."/>
            <person name="Pepin K.H."/>
            <person name="Johnson M."/>
            <person name="Bhonagiri V."/>
            <person name="Zhang X."/>
            <person name="Suruliraj S."/>
            <person name="Warren W."/>
            <person name="Chinwalla A."/>
            <person name="Mardis E.R."/>
            <person name="Wilson R.K."/>
        </authorList>
    </citation>
    <scope>NUCLEOTIDE SEQUENCE [LARGE SCALE GENOMIC DNA]</scope>
    <source>
        <strain evidence="4 5">YIT 11816</strain>
    </source>
</reference>
<evidence type="ECO:0000313" key="5">
    <source>
        <dbReference type="Proteomes" id="UP000004956"/>
    </source>
</evidence>
<dbReference type="PATRIC" id="fig|762967.3.peg.1094"/>
<evidence type="ECO:0000256" key="1">
    <source>
        <dbReference type="SAM" id="MobiDB-lite"/>
    </source>
</evidence>